<proteinExistence type="predicted"/>
<evidence type="ECO:0000313" key="3">
    <source>
        <dbReference type="Proteomes" id="UP000233551"/>
    </source>
</evidence>
<evidence type="ECO:0000256" key="1">
    <source>
        <dbReference type="SAM" id="MobiDB-lite"/>
    </source>
</evidence>
<organism evidence="2 3">
    <name type="scientific">Punica granatum</name>
    <name type="common">Pomegranate</name>
    <dbReference type="NCBI Taxonomy" id="22663"/>
    <lineage>
        <taxon>Eukaryota</taxon>
        <taxon>Viridiplantae</taxon>
        <taxon>Streptophyta</taxon>
        <taxon>Embryophyta</taxon>
        <taxon>Tracheophyta</taxon>
        <taxon>Spermatophyta</taxon>
        <taxon>Magnoliopsida</taxon>
        <taxon>eudicotyledons</taxon>
        <taxon>Gunneridae</taxon>
        <taxon>Pentapetalae</taxon>
        <taxon>rosids</taxon>
        <taxon>malvids</taxon>
        <taxon>Myrtales</taxon>
        <taxon>Lythraceae</taxon>
        <taxon>Punica</taxon>
    </lineage>
</organism>
<reference evidence="2 3" key="1">
    <citation type="submission" date="2017-11" db="EMBL/GenBank/DDBJ databases">
        <title>De-novo sequencing of pomegranate (Punica granatum L.) genome.</title>
        <authorList>
            <person name="Akparov Z."/>
            <person name="Amiraslanov A."/>
            <person name="Hajiyeva S."/>
            <person name="Abbasov M."/>
            <person name="Kaur K."/>
            <person name="Hamwieh A."/>
            <person name="Solovyev V."/>
            <person name="Salamov A."/>
            <person name="Braich B."/>
            <person name="Kosarev P."/>
            <person name="Mahmoud A."/>
            <person name="Hajiyev E."/>
            <person name="Babayeva S."/>
            <person name="Izzatullayeva V."/>
            <person name="Mammadov A."/>
            <person name="Mammadov A."/>
            <person name="Sharifova S."/>
            <person name="Ojaghi J."/>
            <person name="Eynullazada K."/>
            <person name="Bayramov B."/>
            <person name="Abdulazimova A."/>
            <person name="Shahmuradov I."/>
        </authorList>
    </citation>
    <scope>NUCLEOTIDE SEQUENCE [LARGE SCALE GENOMIC DNA]</scope>
    <source>
        <strain evidence="3">cv. AG2017</strain>
        <tissue evidence="2">Leaf</tissue>
    </source>
</reference>
<comment type="caution">
    <text evidence="2">The sequence shown here is derived from an EMBL/GenBank/DDBJ whole genome shotgun (WGS) entry which is preliminary data.</text>
</comment>
<gene>
    <name evidence="2" type="ORF">CRG98_001972</name>
</gene>
<keyword evidence="3" id="KW-1185">Reference proteome</keyword>
<feature type="region of interest" description="Disordered" evidence="1">
    <location>
        <begin position="50"/>
        <end position="124"/>
    </location>
</feature>
<dbReference type="Proteomes" id="UP000233551">
    <property type="component" value="Unassembled WGS sequence"/>
</dbReference>
<dbReference type="AlphaFoldDB" id="A0A2I0LAB5"/>
<sequence length="155" mass="17500">MSRCVSGAYRLGRDTPDLSQTPFLTGLLGPVPLTYRHPGTTEVVEQASDDLSELYGAPRGTLRKPRSQVPRSSRANGLRSGTTSQQSPKRQKAHRDKHYNAQRSNRRTETVNSTLNAQTGQNRLSKRRVTRTFVHTTYGDIRLIQILFVQAFQIY</sequence>
<feature type="compositionally biased region" description="Polar residues" evidence="1">
    <location>
        <begin position="69"/>
        <end position="88"/>
    </location>
</feature>
<protein>
    <submittedName>
        <fullName evidence="2">Uncharacterized protein</fullName>
    </submittedName>
</protein>
<accession>A0A2I0LAB5</accession>
<feature type="compositionally biased region" description="Polar residues" evidence="1">
    <location>
        <begin position="110"/>
        <end position="123"/>
    </location>
</feature>
<evidence type="ECO:0000313" key="2">
    <source>
        <dbReference type="EMBL" id="PKI77634.1"/>
    </source>
</evidence>
<dbReference type="EMBL" id="PGOL01000084">
    <property type="protein sequence ID" value="PKI77634.1"/>
    <property type="molecule type" value="Genomic_DNA"/>
</dbReference>
<name>A0A2I0LAB5_PUNGR</name>